<dbReference type="Pfam" id="PF00535">
    <property type="entry name" value="Glycos_transf_2"/>
    <property type="match status" value="1"/>
</dbReference>
<reference evidence="7 8" key="1">
    <citation type="submission" date="2018-12" db="EMBL/GenBank/DDBJ databases">
        <title>Deinococcus radiophilus ATCC 27603 genome sequencing and assembly.</title>
        <authorList>
            <person name="Maclea K.S."/>
            <person name="Maynard C.R."/>
        </authorList>
    </citation>
    <scope>NUCLEOTIDE SEQUENCE [LARGE SCALE GENOMIC DNA]</scope>
    <source>
        <strain evidence="7 8">ATCC 27603</strain>
    </source>
</reference>
<dbReference type="EMBL" id="RXPE01000019">
    <property type="protein sequence ID" value="RTR26014.1"/>
    <property type="molecule type" value="Genomic_DNA"/>
</dbReference>
<dbReference type="SUPFAM" id="SSF53448">
    <property type="entry name" value="Nucleotide-diphospho-sugar transferases"/>
    <property type="match status" value="1"/>
</dbReference>
<dbReference type="Proteomes" id="UP000277766">
    <property type="component" value="Unassembled WGS sequence"/>
</dbReference>
<feature type="transmembrane region" description="Helical" evidence="5">
    <location>
        <begin position="6"/>
        <end position="29"/>
    </location>
</feature>
<dbReference type="AlphaFoldDB" id="A0A3S0KG62"/>
<keyword evidence="5" id="KW-0812">Transmembrane</keyword>
<keyword evidence="5" id="KW-0472">Membrane</keyword>
<feature type="transmembrane region" description="Helical" evidence="5">
    <location>
        <begin position="378"/>
        <end position="406"/>
    </location>
</feature>
<proteinExistence type="inferred from homology"/>
<evidence type="ECO:0000313" key="8">
    <source>
        <dbReference type="Proteomes" id="UP000277766"/>
    </source>
</evidence>
<keyword evidence="3 7" id="KW-0808">Transferase</keyword>
<gene>
    <name evidence="7" type="ORF">EJ104_09180</name>
</gene>
<comment type="similarity">
    <text evidence="1">Belongs to the glycosyltransferase 2 family.</text>
</comment>
<protein>
    <submittedName>
        <fullName evidence="7">Glycosyltransferase family 2 protein</fullName>
    </submittedName>
</protein>
<evidence type="ECO:0000256" key="2">
    <source>
        <dbReference type="ARBA" id="ARBA00022676"/>
    </source>
</evidence>
<dbReference type="PANTHER" id="PTHR43630">
    <property type="entry name" value="POLY-BETA-1,6-N-ACETYL-D-GLUCOSAMINE SYNTHASE"/>
    <property type="match status" value="1"/>
</dbReference>
<keyword evidence="5" id="KW-1133">Transmembrane helix</keyword>
<comment type="caution">
    <text evidence="7">The sequence shown here is derived from an EMBL/GenBank/DDBJ whole genome shotgun (WGS) entry which is preliminary data.</text>
</comment>
<dbReference type="OrthoDB" id="9768769at2"/>
<feature type="transmembrane region" description="Helical" evidence="5">
    <location>
        <begin position="350"/>
        <end position="372"/>
    </location>
</feature>
<keyword evidence="8" id="KW-1185">Reference proteome</keyword>
<dbReference type="InterPro" id="IPR001173">
    <property type="entry name" value="Glyco_trans_2-like"/>
</dbReference>
<dbReference type="CDD" id="cd06423">
    <property type="entry name" value="CESA_like"/>
    <property type="match status" value="1"/>
</dbReference>
<feature type="domain" description="Glycosyltransferase 2-like" evidence="6">
    <location>
        <begin position="57"/>
        <end position="243"/>
    </location>
</feature>
<dbReference type="RefSeq" id="WP_126352429.1">
    <property type="nucleotide sequence ID" value="NZ_CP086382.1"/>
</dbReference>
<dbReference type="PANTHER" id="PTHR43630:SF1">
    <property type="entry name" value="POLY-BETA-1,6-N-ACETYL-D-GLUCOSAMINE SYNTHASE"/>
    <property type="match status" value="1"/>
</dbReference>
<feature type="region of interest" description="Disordered" evidence="4">
    <location>
        <begin position="457"/>
        <end position="479"/>
    </location>
</feature>
<dbReference type="GO" id="GO:0016757">
    <property type="term" value="F:glycosyltransferase activity"/>
    <property type="evidence" value="ECO:0007669"/>
    <property type="project" value="UniProtKB-KW"/>
</dbReference>
<evidence type="ECO:0000256" key="3">
    <source>
        <dbReference type="ARBA" id="ARBA00022679"/>
    </source>
</evidence>
<evidence type="ECO:0000259" key="6">
    <source>
        <dbReference type="Pfam" id="PF00535"/>
    </source>
</evidence>
<dbReference type="InterPro" id="IPR029044">
    <property type="entry name" value="Nucleotide-diphossugar_trans"/>
</dbReference>
<evidence type="ECO:0000256" key="5">
    <source>
        <dbReference type="SAM" id="Phobius"/>
    </source>
</evidence>
<keyword evidence="2" id="KW-0328">Glycosyltransferase</keyword>
<sequence length="479" mass="54279">MTLSAVEFLFLAYLTLLNFWSAVGLYATVQELRRTVRRNQSLRFESLLNAGAHQPISVLVPAHDEQETILGSVSALLNLRYPQFEIIVISDGSTDPTMQVLHEHFDLRETLPVSAVALQTEPIRAIWRSQRFPQLTVIDKENGGKADALNAGLRYAGYPLFCSIDADSLLDEEALVRAARRFADQEELLAVGGTVRPMNGVTLQGGRVVDMTMPGSTVERFQVMEYVRAFFTGRTALSSFGLLLIVSGAFGLFRRAEVVQAGGYNRETVGEDMELIVRLHRWARDQRRPYAIQYVIDPVCWTQVPDTWQGLRRQRDRWQRGLLESLWLHRRMLFNPRYGRIGMVAMPYHIFFEALAPALELGGLFLAVFLIVTERYDATFVVLFFLLAVGFGTLLSSSSHAIEVFLRHRLGRPRDRLLLLGYALLDNLGYRQWNLLIRLWASLTLVAKRGQWGGQQRRRIDQGAVTGPAQSEADPVRSR</sequence>
<evidence type="ECO:0000256" key="1">
    <source>
        <dbReference type="ARBA" id="ARBA00006739"/>
    </source>
</evidence>
<evidence type="ECO:0000313" key="7">
    <source>
        <dbReference type="EMBL" id="RTR26014.1"/>
    </source>
</evidence>
<name>A0A3S0KG62_9DEIO</name>
<organism evidence="7 8">
    <name type="scientific">Deinococcus radiophilus</name>
    <dbReference type="NCBI Taxonomy" id="32062"/>
    <lineage>
        <taxon>Bacteria</taxon>
        <taxon>Thermotogati</taxon>
        <taxon>Deinococcota</taxon>
        <taxon>Deinococci</taxon>
        <taxon>Deinococcales</taxon>
        <taxon>Deinococcaceae</taxon>
        <taxon>Deinococcus</taxon>
    </lineage>
</organism>
<dbReference type="Gene3D" id="3.90.550.10">
    <property type="entry name" value="Spore Coat Polysaccharide Biosynthesis Protein SpsA, Chain A"/>
    <property type="match status" value="1"/>
</dbReference>
<accession>A0A3S0KG62</accession>
<evidence type="ECO:0000256" key="4">
    <source>
        <dbReference type="SAM" id="MobiDB-lite"/>
    </source>
</evidence>